<name>A0ABS4GPE2_9BACL</name>
<keyword evidence="3" id="KW-1185">Reference proteome</keyword>
<dbReference type="EMBL" id="JAGGKT010000004">
    <property type="protein sequence ID" value="MBP1931992.1"/>
    <property type="molecule type" value="Genomic_DNA"/>
</dbReference>
<gene>
    <name evidence="2" type="ORF">J2Z37_001993</name>
</gene>
<keyword evidence="1" id="KW-0472">Membrane</keyword>
<dbReference type="RefSeq" id="WP_209810052.1">
    <property type="nucleotide sequence ID" value="NZ_JAGGKT010000004.1"/>
</dbReference>
<protein>
    <submittedName>
        <fullName evidence="2">Uncharacterized protein</fullName>
    </submittedName>
</protein>
<evidence type="ECO:0000313" key="3">
    <source>
        <dbReference type="Proteomes" id="UP001519343"/>
    </source>
</evidence>
<feature type="transmembrane region" description="Helical" evidence="1">
    <location>
        <begin position="6"/>
        <end position="25"/>
    </location>
</feature>
<keyword evidence="1" id="KW-0812">Transmembrane</keyword>
<comment type="caution">
    <text evidence="2">The sequence shown here is derived from an EMBL/GenBank/DDBJ whole genome shotgun (WGS) entry which is preliminary data.</text>
</comment>
<evidence type="ECO:0000256" key="1">
    <source>
        <dbReference type="SAM" id="Phobius"/>
    </source>
</evidence>
<accession>A0ABS4GPE2</accession>
<sequence length="125" mass="14230">MVKILISINFFFIIVLSSFINVFVVDDALAASQILTFKGTSENWNVKYIFILNDEKFTKTYAITPNDAANLDPSSSPKFTFSYNNGLMDNDISSFEQARSQIKFVKVEIEWISGNEKRKDVIIAK</sequence>
<keyword evidence="1" id="KW-1133">Transmembrane helix</keyword>
<proteinExistence type="predicted"/>
<dbReference type="Proteomes" id="UP001519343">
    <property type="component" value="Unassembled WGS sequence"/>
</dbReference>
<evidence type="ECO:0000313" key="2">
    <source>
        <dbReference type="EMBL" id="MBP1931992.1"/>
    </source>
</evidence>
<reference evidence="2 3" key="1">
    <citation type="submission" date="2021-03" db="EMBL/GenBank/DDBJ databases">
        <title>Genomic Encyclopedia of Type Strains, Phase IV (KMG-IV): sequencing the most valuable type-strain genomes for metagenomic binning, comparative biology and taxonomic classification.</title>
        <authorList>
            <person name="Goeker M."/>
        </authorList>
    </citation>
    <scope>NUCLEOTIDE SEQUENCE [LARGE SCALE GENOMIC DNA]</scope>
    <source>
        <strain evidence="2 3">DSM 24738</strain>
    </source>
</reference>
<organism evidence="2 3">
    <name type="scientific">Ammoniphilus resinae</name>
    <dbReference type="NCBI Taxonomy" id="861532"/>
    <lineage>
        <taxon>Bacteria</taxon>
        <taxon>Bacillati</taxon>
        <taxon>Bacillota</taxon>
        <taxon>Bacilli</taxon>
        <taxon>Bacillales</taxon>
        <taxon>Paenibacillaceae</taxon>
        <taxon>Aneurinibacillus group</taxon>
        <taxon>Ammoniphilus</taxon>
    </lineage>
</organism>